<protein>
    <submittedName>
        <fullName evidence="2">DsbC family protein</fullName>
    </submittedName>
</protein>
<dbReference type="EMBL" id="JBHRXX010000002">
    <property type="protein sequence ID" value="MFC3682978.1"/>
    <property type="molecule type" value="Genomic_DNA"/>
</dbReference>
<feature type="chain" id="PRO_5046949244" evidence="1">
    <location>
        <begin position="20"/>
        <end position="196"/>
    </location>
</feature>
<name>A0ABV7W3W7_9BURK</name>
<dbReference type="PROSITE" id="PS51257">
    <property type="entry name" value="PROKAR_LIPOPROTEIN"/>
    <property type="match status" value="1"/>
</dbReference>
<feature type="signal peptide" evidence="1">
    <location>
        <begin position="1"/>
        <end position="19"/>
    </location>
</feature>
<dbReference type="Proteomes" id="UP001595729">
    <property type="component" value="Unassembled WGS sequence"/>
</dbReference>
<sequence>MITRRLSLTLLATSAVALMACSKEDAASGQPATAVPIDSAQAYDTVAREAKGFTAGAMMSAHTVYVLFDPQCPHCSHLWESSLPLQTKVKFVWAPVAILGPKSLPQGAALMQAANPVETMTAHEKSLLAGQGGMAASASIPADIEATIKANTALLDRLGADSVPFVVARHAGSGQVLTRAGSMDTAALSSWLGMQP</sequence>
<evidence type="ECO:0000256" key="1">
    <source>
        <dbReference type="SAM" id="SignalP"/>
    </source>
</evidence>
<evidence type="ECO:0000313" key="2">
    <source>
        <dbReference type="EMBL" id="MFC3682978.1"/>
    </source>
</evidence>
<dbReference type="InterPro" id="IPR036249">
    <property type="entry name" value="Thioredoxin-like_sf"/>
</dbReference>
<keyword evidence="3" id="KW-1185">Reference proteome</keyword>
<gene>
    <name evidence="2" type="ORF">ACFOPI_05190</name>
</gene>
<dbReference type="SUPFAM" id="SSF52833">
    <property type="entry name" value="Thioredoxin-like"/>
    <property type="match status" value="1"/>
</dbReference>
<dbReference type="Gene3D" id="3.40.30.10">
    <property type="entry name" value="Glutaredoxin"/>
    <property type="match status" value="1"/>
</dbReference>
<accession>A0ABV7W3W7</accession>
<comment type="caution">
    <text evidence="2">The sequence shown here is derived from an EMBL/GenBank/DDBJ whole genome shotgun (WGS) entry which is preliminary data.</text>
</comment>
<organism evidence="2 3">
    <name type="scientific">Hydrogenophaga luteola</name>
    <dbReference type="NCBI Taxonomy" id="1591122"/>
    <lineage>
        <taxon>Bacteria</taxon>
        <taxon>Pseudomonadati</taxon>
        <taxon>Pseudomonadota</taxon>
        <taxon>Betaproteobacteria</taxon>
        <taxon>Burkholderiales</taxon>
        <taxon>Comamonadaceae</taxon>
        <taxon>Hydrogenophaga</taxon>
    </lineage>
</organism>
<evidence type="ECO:0000313" key="3">
    <source>
        <dbReference type="Proteomes" id="UP001595729"/>
    </source>
</evidence>
<proteinExistence type="predicted"/>
<keyword evidence="1" id="KW-0732">Signal</keyword>
<dbReference type="RefSeq" id="WP_382171718.1">
    <property type="nucleotide sequence ID" value="NZ_JBHRXX010000002.1"/>
</dbReference>
<reference evidence="3" key="1">
    <citation type="journal article" date="2019" name="Int. J. Syst. Evol. Microbiol.">
        <title>The Global Catalogue of Microorganisms (GCM) 10K type strain sequencing project: providing services to taxonomists for standard genome sequencing and annotation.</title>
        <authorList>
            <consortium name="The Broad Institute Genomics Platform"/>
            <consortium name="The Broad Institute Genome Sequencing Center for Infectious Disease"/>
            <person name="Wu L."/>
            <person name="Ma J."/>
        </authorList>
    </citation>
    <scope>NUCLEOTIDE SEQUENCE [LARGE SCALE GENOMIC DNA]</scope>
    <source>
        <strain evidence="3">KCTC 42501</strain>
    </source>
</reference>